<dbReference type="OrthoDB" id="1735038at2759"/>
<keyword evidence="2" id="KW-0645">Protease</keyword>
<evidence type="ECO:0000256" key="3">
    <source>
        <dbReference type="ARBA" id="ARBA00022729"/>
    </source>
</evidence>
<dbReference type="SUPFAM" id="SSF53474">
    <property type="entry name" value="alpha/beta-Hydrolases"/>
    <property type="match status" value="1"/>
</dbReference>
<dbReference type="EMBL" id="JNOM01000112">
    <property type="protein sequence ID" value="KNG86521.1"/>
    <property type="molecule type" value="Genomic_DNA"/>
</dbReference>
<dbReference type="GO" id="GO:0008239">
    <property type="term" value="F:dipeptidyl-peptidase activity"/>
    <property type="evidence" value="ECO:0007669"/>
    <property type="project" value="TreeGrafter"/>
</dbReference>
<evidence type="ECO:0000256" key="4">
    <source>
        <dbReference type="ARBA" id="ARBA00022801"/>
    </source>
</evidence>
<dbReference type="Gene3D" id="3.40.50.1820">
    <property type="entry name" value="alpha/beta hydrolase"/>
    <property type="match status" value="2"/>
</dbReference>
<dbReference type="GO" id="GO:0070008">
    <property type="term" value="F:serine-type exopeptidase activity"/>
    <property type="evidence" value="ECO:0007669"/>
    <property type="project" value="InterPro"/>
</dbReference>
<dbReference type="FunFam" id="3.40.50.1820:FF:000636">
    <property type="entry name" value="Serine peptidase, family S28, putative"/>
    <property type="match status" value="1"/>
</dbReference>
<evidence type="ECO:0000313" key="7">
    <source>
        <dbReference type="Proteomes" id="UP000037505"/>
    </source>
</evidence>
<organism evidence="6 7">
    <name type="scientific">Aspergillus nomiae NRRL (strain ATCC 15546 / NRRL 13137 / CBS 260.88 / M93)</name>
    <dbReference type="NCBI Taxonomy" id="1509407"/>
    <lineage>
        <taxon>Eukaryota</taxon>
        <taxon>Fungi</taxon>
        <taxon>Dikarya</taxon>
        <taxon>Ascomycota</taxon>
        <taxon>Pezizomycotina</taxon>
        <taxon>Eurotiomycetes</taxon>
        <taxon>Eurotiomycetidae</taxon>
        <taxon>Eurotiales</taxon>
        <taxon>Aspergillaceae</taxon>
        <taxon>Aspergillus</taxon>
        <taxon>Aspergillus subgen. Circumdati</taxon>
    </lineage>
</organism>
<evidence type="ECO:0000256" key="2">
    <source>
        <dbReference type="ARBA" id="ARBA00022670"/>
    </source>
</evidence>
<dbReference type="GeneID" id="26807053"/>
<protein>
    <submittedName>
        <fullName evidence="6">Putative serine peptidase, family S28</fullName>
    </submittedName>
</protein>
<dbReference type="InterPro" id="IPR029058">
    <property type="entry name" value="AB_hydrolase_fold"/>
</dbReference>
<keyword evidence="7" id="KW-1185">Reference proteome</keyword>
<gene>
    <name evidence="6" type="ORF">ANOM_005249</name>
</gene>
<dbReference type="InterPro" id="IPR008758">
    <property type="entry name" value="Peptidase_S28"/>
</dbReference>
<dbReference type="AlphaFoldDB" id="A0A0L1J3Z3"/>
<dbReference type="PANTHER" id="PTHR11010">
    <property type="entry name" value="PROTEASE S28 PRO-X CARBOXYPEPTIDASE-RELATED"/>
    <property type="match status" value="1"/>
</dbReference>
<proteinExistence type="inferred from homology"/>
<dbReference type="RefSeq" id="XP_015407444.1">
    <property type="nucleotide sequence ID" value="XM_015550506.1"/>
</dbReference>
<accession>A0A0L1J3Z3</accession>
<reference evidence="6 7" key="1">
    <citation type="submission" date="2014-06" db="EMBL/GenBank/DDBJ databases">
        <title>The Genome of the Aflatoxigenic Filamentous Fungus Aspergillus nomius.</title>
        <authorList>
            <person name="Moore M.G."/>
            <person name="Shannon B.M."/>
            <person name="Brian M.M."/>
        </authorList>
    </citation>
    <scope>NUCLEOTIDE SEQUENCE [LARGE SCALE GENOMIC DNA]</scope>
    <source>
        <strain evidence="6 7">NRRL 13137</strain>
    </source>
</reference>
<keyword evidence="4" id="KW-0378">Hydrolase</keyword>
<sequence length="592" mass="65846">MRLDFFLILSSLAILAGPVVGLGLFGGSRYMRELRLAAELNLDPKLLSNKNTVHSALAKAKSESETVTTEYITIPIDHNDASVGTYRNRFWVNDDYYEAGRPIIIYDAGETNAESIAKNHLTSSFSFFKKMLEETHAMGIIWEHRYYGNSTPFPISRDTPPEHFKYLTTKQALDDIPYFAQNFSRPKFADLDLTPSSTPWVLVGGSYGGIRAAFARNEYPDVIFAAYSSSAPVQAQLNMSVYYDQVYRGLVGHGFENCAKDIHAALGYIDEQLSNNHTAAAIKTLFFGPGAEQNSNEGFTAALATIYNYFQNYALDGPEGSLRELCNHLEVDPTTQEAAGPDGFAPVRGSKYVAERWAAWPAFTPLVNNIMETNCRGLSDPATPSCKLGVVYNDPDSISWTWQYCTEWGFYQSNNFGPHSLLSRYQTLEYQQEICNNQFAQAVGNGMLPSRPQTEALNKKYGGWHIRPSNTFFTGGEFDPWRTLSMLTAEDIAPGVAPDGMTFSTEIPNCGETSEDKVFGYLLKQSEHCYDFQGLSTEGKAARELFKEALTKWLPCFKPSSPNASKVNVTEAELTKGAVMWGKRGRSQAWSG</sequence>
<evidence type="ECO:0000256" key="1">
    <source>
        <dbReference type="ARBA" id="ARBA00011079"/>
    </source>
</evidence>
<name>A0A0L1J3Z3_ASPN3</name>
<keyword evidence="3" id="KW-0732">Signal</keyword>
<evidence type="ECO:0000313" key="6">
    <source>
        <dbReference type="EMBL" id="KNG86521.1"/>
    </source>
</evidence>
<evidence type="ECO:0000256" key="5">
    <source>
        <dbReference type="ARBA" id="ARBA00023180"/>
    </source>
</evidence>
<keyword evidence="5" id="KW-0325">Glycoprotein</keyword>
<comment type="caution">
    <text evidence="6">The sequence shown here is derived from an EMBL/GenBank/DDBJ whole genome shotgun (WGS) entry which is preliminary data.</text>
</comment>
<dbReference type="Proteomes" id="UP000037505">
    <property type="component" value="Unassembled WGS sequence"/>
</dbReference>
<comment type="similarity">
    <text evidence="1">Belongs to the peptidase S28 family.</text>
</comment>
<dbReference type="GO" id="GO:0006508">
    <property type="term" value="P:proteolysis"/>
    <property type="evidence" value="ECO:0007669"/>
    <property type="project" value="UniProtKB-KW"/>
</dbReference>
<dbReference type="PANTHER" id="PTHR11010:SF109">
    <property type="entry name" value="PEPTIDASE, FAMILY S28, PUTATIVE (AFU_ORTHOLOGUE AFUA_4G03790)-RELATED"/>
    <property type="match status" value="1"/>
</dbReference>
<dbReference type="Pfam" id="PF05577">
    <property type="entry name" value="Peptidase_S28"/>
    <property type="match status" value="1"/>
</dbReference>